<dbReference type="Proteomes" id="UP000265618">
    <property type="component" value="Unassembled WGS sequence"/>
</dbReference>
<name>A0A9K3CYD5_9EUKA</name>
<evidence type="ECO:0000256" key="1">
    <source>
        <dbReference type="ARBA" id="ARBA00022801"/>
    </source>
</evidence>
<dbReference type="Pfam" id="PF02545">
    <property type="entry name" value="Maf"/>
    <property type="match status" value="1"/>
</dbReference>
<dbReference type="AlphaFoldDB" id="A0A9K3CYD5"/>
<dbReference type="Gene3D" id="3.90.950.10">
    <property type="match status" value="1"/>
</dbReference>
<accession>A0A9K3CYD5</accession>
<dbReference type="InterPro" id="IPR003697">
    <property type="entry name" value="Maf-like"/>
</dbReference>
<organism evidence="2 3">
    <name type="scientific">Kipferlia bialata</name>
    <dbReference type="NCBI Taxonomy" id="797122"/>
    <lineage>
        <taxon>Eukaryota</taxon>
        <taxon>Metamonada</taxon>
        <taxon>Carpediemonas-like organisms</taxon>
        <taxon>Kipferlia</taxon>
    </lineage>
</organism>
<dbReference type="GO" id="GO:0047429">
    <property type="term" value="F:nucleoside triphosphate diphosphatase activity"/>
    <property type="evidence" value="ECO:0007669"/>
    <property type="project" value="InterPro"/>
</dbReference>
<protein>
    <submittedName>
        <fullName evidence="2">Maf-like protein</fullName>
    </submittedName>
</protein>
<proteinExistence type="predicted"/>
<sequence>MMDTYVLLGSTSQWRRRAILSLGFKSVSLCSTLSDREERALEEGYEHASDPAMLTKYIAEAKMTYLRDKLSDSLLQIVLRDQKRVVLLTADQAIAACTDGTDTVLSKPHTVDKALEHFDMYRSGAVPRSVLAISCCLVEKQGEGQEGEWVCRWERTVVDEVPCTLDLDGVSEEDLRSLLATHPDTLQCCGSLLNEAMPFCHIEGETSSFEGLSHRLVLSLVTEAVTHAAGQV</sequence>
<dbReference type="EMBL" id="BDIP01001479">
    <property type="protein sequence ID" value="GIQ84490.1"/>
    <property type="molecule type" value="Genomic_DNA"/>
</dbReference>
<dbReference type="SUPFAM" id="SSF52972">
    <property type="entry name" value="ITPase-like"/>
    <property type="match status" value="1"/>
</dbReference>
<gene>
    <name evidence="2" type="ORF">KIPB_005987</name>
</gene>
<comment type="caution">
    <text evidence="2">The sequence shown here is derived from an EMBL/GenBank/DDBJ whole genome shotgun (WGS) entry which is preliminary data.</text>
</comment>
<evidence type="ECO:0000313" key="2">
    <source>
        <dbReference type="EMBL" id="GIQ84490.1"/>
    </source>
</evidence>
<keyword evidence="1" id="KW-0378">Hydrolase</keyword>
<reference evidence="2 3" key="1">
    <citation type="journal article" date="2018" name="PLoS ONE">
        <title>The draft genome of Kipferlia bialata reveals reductive genome evolution in fornicate parasites.</title>
        <authorList>
            <person name="Tanifuji G."/>
            <person name="Takabayashi S."/>
            <person name="Kume K."/>
            <person name="Takagi M."/>
            <person name="Nakayama T."/>
            <person name="Kamikawa R."/>
            <person name="Inagaki Y."/>
            <person name="Hashimoto T."/>
        </authorList>
    </citation>
    <scope>NUCLEOTIDE SEQUENCE [LARGE SCALE GENOMIC DNA]</scope>
    <source>
        <strain evidence="2">NY0173</strain>
    </source>
</reference>
<dbReference type="InterPro" id="IPR029001">
    <property type="entry name" value="ITPase-like_fam"/>
</dbReference>
<evidence type="ECO:0000313" key="3">
    <source>
        <dbReference type="Proteomes" id="UP000265618"/>
    </source>
</evidence>
<keyword evidence="3" id="KW-1185">Reference proteome</keyword>